<evidence type="ECO:0000313" key="4">
    <source>
        <dbReference type="EMBL" id="MBC8537166.1"/>
    </source>
</evidence>
<evidence type="ECO:0000259" key="3">
    <source>
        <dbReference type="PROSITE" id="PS50977"/>
    </source>
</evidence>
<dbReference type="PANTHER" id="PTHR43479">
    <property type="entry name" value="ACREF/ENVCD OPERON REPRESSOR-RELATED"/>
    <property type="match status" value="1"/>
</dbReference>
<keyword evidence="1 2" id="KW-0238">DNA-binding</keyword>
<accession>A0A926DFD6</accession>
<feature type="domain" description="HTH tetR-type" evidence="3">
    <location>
        <begin position="3"/>
        <end position="63"/>
    </location>
</feature>
<dbReference type="Gene3D" id="1.10.357.10">
    <property type="entry name" value="Tetracycline Repressor, domain 2"/>
    <property type="match status" value="1"/>
</dbReference>
<organism evidence="4 5">
    <name type="scientific">Feifania hominis</name>
    <dbReference type="NCBI Taxonomy" id="2763660"/>
    <lineage>
        <taxon>Bacteria</taxon>
        <taxon>Bacillati</taxon>
        <taxon>Bacillota</taxon>
        <taxon>Clostridia</taxon>
        <taxon>Eubacteriales</taxon>
        <taxon>Feifaniaceae</taxon>
        <taxon>Feifania</taxon>
    </lineage>
</organism>
<dbReference type="InterPro" id="IPR050624">
    <property type="entry name" value="HTH-type_Tx_Regulator"/>
</dbReference>
<gene>
    <name evidence="4" type="ORF">H8695_10760</name>
</gene>
<proteinExistence type="predicted"/>
<feature type="DNA-binding region" description="H-T-H motif" evidence="2">
    <location>
        <begin position="26"/>
        <end position="45"/>
    </location>
</feature>
<dbReference type="PANTHER" id="PTHR43479:SF7">
    <property type="entry name" value="TETR-FAMILY TRANSCRIPTIONAL REGULATOR"/>
    <property type="match status" value="1"/>
</dbReference>
<dbReference type="RefSeq" id="WP_249301521.1">
    <property type="nucleotide sequence ID" value="NZ_JACRSP010000005.1"/>
</dbReference>
<evidence type="ECO:0000256" key="2">
    <source>
        <dbReference type="PROSITE-ProRule" id="PRU00335"/>
    </source>
</evidence>
<dbReference type="InterPro" id="IPR009057">
    <property type="entry name" value="Homeodomain-like_sf"/>
</dbReference>
<name>A0A926DFD6_9FIRM</name>
<evidence type="ECO:0000256" key="1">
    <source>
        <dbReference type="ARBA" id="ARBA00023125"/>
    </source>
</evidence>
<sequence length="184" mass="21662">MSQVTKRALEQSLKNLLLKKPLTKITVGDITEDCGINRMTFYYHFKDIYDLVEWSCLEDAKRALEEKKTYNTWQQGFLQIFKAVQENKPFILNVYRCVHREQVEKYLQPLVDQLLLNVINEEAAGITVRDEDKQFIAQVYSYMFIGLMLDWIKDDMREDPQQIVEKLSKLIKGSVSVALSRFKL</sequence>
<dbReference type="PROSITE" id="PS50977">
    <property type="entry name" value="HTH_TETR_2"/>
    <property type="match status" value="1"/>
</dbReference>
<evidence type="ECO:0000313" key="5">
    <source>
        <dbReference type="Proteomes" id="UP000620366"/>
    </source>
</evidence>
<dbReference type="InterPro" id="IPR001647">
    <property type="entry name" value="HTH_TetR"/>
</dbReference>
<comment type="caution">
    <text evidence="4">The sequence shown here is derived from an EMBL/GenBank/DDBJ whole genome shotgun (WGS) entry which is preliminary data.</text>
</comment>
<reference evidence="4" key="1">
    <citation type="submission" date="2020-08" db="EMBL/GenBank/DDBJ databases">
        <title>Genome public.</title>
        <authorList>
            <person name="Liu C."/>
            <person name="Sun Q."/>
        </authorList>
    </citation>
    <scope>NUCLEOTIDE SEQUENCE</scope>
    <source>
        <strain evidence="4">BX7</strain>
    </source>
</reference>
<dbReference type="Proteomes" id="UP000620366">
    <property type="component" value="Unassembled WGS sequence"/>
</dbReference>
<protein>
    <submittedName>
        <fullName evidence="4">TetR/AcrR family transcriptional regulator C-terminal domain-containing protein</fullName>
    </submittedName>
</protein>
<dbReference type="SUPFAM" id="SSF46689">
    <property type="entry name" value="Homeodomain-like"/>
    <property type="match status" value="1"/>
</dbReference>
<dbReference type="GO" id="GO:0003677">
    <property type="term" value="F:DNA binding"/>
    <property type="evidence" value="ECO:0007669"/>
    <property type="project" value="UniProtKB-UniRule"/>
</dbReference>
<dbReference type="EMBL" id="JACRSP010000005">
    <property type="protein sequence ID" value="MBC8537166.1"/>
    <property type="molecule type" value="Genomic_DNA"/>
</dbReference>
<dbReference type="InterPro" id="IPR039532">
    <property type="entry name" value="TetR_C_Firmicutes"/>
</dbReference>
<dbReference type="AlphaFoldDB" id="A0A926DFD6"/>
<dbReference type="Pfam" id="PF14278">
    <property type="entry name" value="TetR_C_8"/>
    <property type="match status" value="1"/>
</dbReference>
<keyword evidence="5" id="KW-1185">Reference proteome</keyword>